<sequence>MVEMLEVVSSHFGYTEEYVLDRTLPWLKRKYQQASREKYEQRQIMSEETMRGVLAAVTNLFGGKNVEKILLPAYEEETNENIKSTDEWVTTQWWKPKPAS</sequence>
<dbReference type="RefSeq" id="WP_035182837.1">
    <property type="nucleotide sequence ID" value="NZ_CP011939.1"/>
</dbReference>
<name>A0AAN0WDQ3_HEYCO</name>
<accession>A0AAN0WDQ3</accession>
<organism evidence="1 2">
    <name type="scientific">Heyndrickxia coagulans</name>
    <name type="common">Weizmannia coagulans</name>
    <dbReference type="NCBI Taxonomy" id="1398"/>
    <lineage>
        <taxon>Bacteria</taxon>
        <taxon>Bacillati</taxon>
        <taxon>Bacillota</taxon>
        <taxon>Bacilli</taxon>
        <taxon>Bacillales</taxon>
        <taxon>Bacillaceae</taxon>
        <taxon>Heyndrickxia</taxon>
    </lineage>
</organism>
<protein>
    <submittedName>
        <fullName evidence="1">Uncharacterized protein</fullName>
    </submittedName>
</protein>
<evidence type="ECO:0000313" key="1">
    <source>
        <dbReference type="EMBL" id="AJO24781.1"/>
    </source>
</evidence>
<dbReference type="AlphaFoldDB" id="A0AAN0WDQ3"/>
<dbReference type="Proteomes" id="UP000032024">
    <property type="component" value="Chromosome"/>
</dbReference>
<evidence type="ECO:0000313" key="2">
    <source>
        <dbReference type="Proteomes" id="UP000032024"/>
    </source>
</evidence>
<keyword evidence="2" id="KW-1185">Reference proteome</keyword>
<reference evidence="2" key="1">
    <citation type="submission" date="2015-01" db="EMBL/GenBank/DDBJ databases">
        <title>Comparative genome analysis of Bacillus coagulans HM-08, Clostridium butyricum HM-68, Bacillus subtilis HM-66 and Bacillus paralicheniformis BL-09.</title>
        <authorList>
            <person name="Zhang H."/>
        </authorList>
    </citation>
    <scope>NUCLEOTIDE SEQUENCE [LARGE SCALE GENOMIC DNA]</scope>
    <source>
        <strain evidence="2">HM-08</strain>
    </source>
</reference>
<proteinExistence type="predicted"/>
<gene>
    <name evidence="1" type="ORF">SB48_HM08orf06313</name>
</gene>
<dbReference type="EMBL" id="CP010525">
    <property type="protein sequence ID" value="AJO24781.1"/>
    <property type="molecule type" value="Genomic_DNA"/>
</dbReference>